<proteinExistence type="predicted"/>
<accession>A0ABW0GFA1</accession>
<sequence length="165" mass="15858">MKNLFAHLMGDAKPAAATPPATPASLEASTPEKPAAAAPTGGAPAREAAQPPGDKPAAPQTSADDAAARARQDERARCAAIFADPAAAGRVAMAATLAFTTDLTAEQAVAVLKTAPAASAPAAPAGNPFAAAMGALGNPDVGTDTSGGDGGDPQALVAQILKAGV</sequence>
<comment type="caution">
    <text evidence="2">The sequence shown here is derived from an EMBL/GenBank/DDBJ whole genome shotgun (WGS) entry which is preliminary data.</text>
</comment>
<evidence type="ECO:0000313" key="2">
    <source>
        <dbReference type="EMBL" id="MFC5358253.1"/>
    </source>
</evidence>
<reference evidence="3" key="1">
    <citation type="journal article" date="2019" name="Int. J. Syst. Evol. Microbiol.">
        <title>The Global Catalogue of Microorganisms (GCM) 10K type strain sequencing project: providing services to taxonomists for standard genome sequencing and annotation.</title>
        <authorList>
            <consortium name="The Broad Institute Genomics Platform"/>
            <consortium name="The Broad Institute Genome Sequencing Center for Infectious Disease"/>
            <person name="Wu L."/>
            <person name="Ma J."/>
        </authorList>
    </citation>
    <scope>NUCLEOTIDE SEQUENCE [LARGE SCALE GENOMIC DNA]</scope>
    <source>
        <strain evidence="3">CCUG 58760</strain>
    </source>
</reference>
<dbReference type="Proteomes" id="UP001596166">
    <property type="component" value="Unassembled WGS sequence"/>
</dbReference>
<keyword evidence="3" id="KW-1185">Reference proteome</keyword>
<feature type="region of interest" description="Disordered" evidence="1">
    <location>
        <begin position="8"/>
        <end position="74"/>
    </location>
</feature>
<evidence type="ECO:0000256" key="1">
    <source>
        <dbReference type="SAM" id="MobiDB-lite"/>
    </source>
</evidence>
<organism evidence="2 3">
    <name type="scientific">Azospirillum himalayense</name>
    <dbReference type="NCBI Taxonomy" id="654847"/>
    <lineage>
        <taxon>Bacteria</taxon>
        <taxon>Pseudomonadati</taxon>
        <taxon>Pseudomonadota</taxon>
        <taxon>Alphaproteobacteria</taxon>
        <taxon>Rhodospirillales</taxon>
        <taxon>Azospirillaceae</taxon>
        <taxon>Azospirillum</taxon>
    </lineage>
</organism>
<name>A0ABW0GFA1_9PROT</name>
<gene>
    <name evidence="2" type="ORF">ACFPMG_25020</name>
</gene>
<dbReference type="EMBL" id="JBHSLC010000086">
    <property type="protein sequence ID" value="MFC5358253.1"/>
    <property type="molecule type" value="Genomic_DNA"/>
</dbReference>
<evidence type="ECO:0000313" key="3">
    <source>
        <dbReference type="Proteomes" id="UP001596166"/>
    </source>
</evidence>
<dbReference type="RefSeq" id="WP_376997971.1">
    <property type="nucleotide sequence ID" value="NZ_JBHSLC010000086.1"/>
</dbReference>
<protein>
    <submittedName>
        <fullName evidence="2">Uncharacterized protein</fullName>
    </submittedName>
</protein>
<feature type="compositionally biased region" description="Low complexity" evidence="1">
    <location>
        <begin position="12"/>
        <end position="49"/>
    </location>
</feature>